<gene>
    <name evidence="4" type="ORF">CDOO_05250</name>
</gene>
<feature type="domain" description="Fido" evidence="3">
    <location>
        <begin position="112"/>
        <end position="265"/>
    </location>
</feature>
<dbReference type="Gene3D" id="1.10.3290.10">
    <property type="entry name" value="Fido-like domain"/>
    <property type="match status" value="1"/>
</dbReference>
<dbReference type="HOGENOM" id="CLU_050018_0_0_11"/>
<dbReference type="PROSITE" id="PS51459">
    <property type="entry name" value="FIDO"/>
    <property type="match status" value="1"/>
</dbReference>
<feature type="active site" evidence="1">
    <location>
        <position position="208"/>
    </location>
</feature>
<dbReference type="STRING" id="558173.CDOO_05250"/>
<dbReference type="AlphaFoldDB" id="A0A097IF24"/>
<dbReference type="PANTHER" id="PTHR13504:SF38">
    <property type="entry name" value="FIDO DOMAIN-CONTAINING PROTEIN"/>
    <property type="match status" value="1"/>
</dbReference>
<sequence length="444" mass="48847">MSTYQPFPSFEHWRTMANGHEAFDRYAEQFRALGDDVRGAPVDKLKREAAVDTNAVEGIYSTDRGFTRTVAEQSFGWESAMTEKGDHVRPAFDDVLASFDYVLDVATARRPLTEALIRELHQAVAASQSDHEVLTVAGPQRQALAHGQYKTMPNSPTRPDGTIHAYASVDDTPLEMARLVKECSTSEFDRAHPVEQASYIHFAFVCVHPFADGNGRVSRQLASIYLLRDPGIPLVLFADQRTGYLDALEAADAGNARPFIDFIEQRAIDSMMTVLESAVPHKGAGTTLAELDAQERSRTPDELAGPALRLADAVFTELESQVSSLPQQPLTSQCFRGFIGEAPRPAAGYDLVGEESTTWNVSFQSQFPSIIQIVNCAVTASTAPAAGYPTFIVIGTSAIRPMEIFLRDVEPTLSASLITRISRWCEVLLAELAERATAEYRQKR</sequence>
<protein>
    <recommendedName>
        <fullName evidence="3">Fido domain-containing protein</fullName>
    </recommendedName>
</protein>
<proteinExistence type="predicted"/>
<evidence type="ECO:0000256" key="1">
    <source>
        <dbReference type="PIRSR" id="PIRSR640198-1"/>
    </source>
</evidence>
<organism evidence="4 5">
    <name type="scientific">Corynebacterium doosanense CAU 212 = DSM 45436</name>
    <dbReference type="NCBI Taxonomy" id="558173"/>
    <lineage>
        <taxon>Bacteria</taxon>
        <taxon>Bacillati</taxon>
        <taxon>Actinomycetota</taxon>
        <taxon>Actinomycetes</taxon>
        <taxon>Mycobacteriales</taxon>
        <taxon>Corynebacteriaceae</taxon>
        <taxon>Corynebacterium</taxon>
    </lineage>
</organism>
<dbReference type="Proteomes" id="UP000029914">
    <property type="component" value="Chromosome"/>
</dbReference>
<keyword evidence="2" id="KW-0547">Nucleotide-binding</keyword>
<evidence type="ECO:0000259" key="3">
    <source>
        <dbReference type="PROSITE" id="PS51459"/>
    </source>
</evidence>
<keyword evidence="5" id="KW-1185">Reference proteome</keyword>
<dbReference type="InterPro" id="IPR003812">
    <property type="entry name" value="Fido"/>
</dbReference>
<evidence type="ECO:0000313" key="5">
    <source>
        <dbReference type="Proteomes" id="UP000029914"/>
    </source>
</evidence>
<evidence type="ECO:0000256" key="2">
    <source>
        <dbReference type="PIRSR" id="PIRSR640198-2"/>
    </source>
</evidence>
<dbReference type="Pfam" id="PF02661">
    <property type="entry name" value="Fic"/>
    <property type="match status" value="1"/>
</dbReference>
<dbReference type="EMBL" id="CP006764">
    <property type="protein sequence ID" value="AIT60724.1"/>
    <property type="molecule type" value="Genomic_DNA"/>
</dbReference>
<dbReference type="OrthoDB" id="9813719at2"/>
<dbReference type="InterPro" id="IPR036597">
    <property type="entry name" value="Fido-like_dom_sf"/>
</dbReference>
<name>A0A097IF24_9CORY</name>
<dbReference type="PANTHER" id="PTHR13504">
    <property type="entry name" value="FIDO DOMAIN-CONTAINING PROTEIN DDB_G0283145"/>
    <property type="match status" value="1"/>
</dbReference>
<keyword evidence="2" id="KW-0067">ATP-binding</keyword>
<accession>A0A097IF24</accession>
<dbReference type="KEGG" id="cdo:CDOO_05250"/>
<dbReference type="SUPFAM" id="SSF140931">
    <property type="entry name" value="Fic-like"/>
    <property type="match status" value="1"/>
</dbReference>
<reference evidence="4 5" key="1">
    <citation type="submission" date="2013-09" db="EMBL/GenBank/DDBJ databases">
        <title>Complete genome sequence of Corynebacterium doosanense CAU 212(T) (=DSM 45436(T)), isolated from activated sludge.</title>
        <authorList>
            <person name="Schaffert L."/>
            <person name="Albersmeier A."/>
            <person name="Kalinowski J."/>
            <person name="Ruckert C."/>
        </authorList>
    </citation>
    <scope>NUCLEOTIDE SEQUENCE [LARGE SCALE GENOMIC DNA]</scope>
    <source>
        <strain evidence="4 5">CAU 212</strain>
    </source>
</reference>
<feature type="binding site" evidence="2">
    <location>
        <begin position="212"/>
        <end position="219"/>
    </location>
    <ligand>
        <name>ATP</name>
        <dbReference type="ChEBI" id="CHEBI:30616"/>
    </ligand>
</feature>
<dbReference type="RefSeq" id="WP_018022654.1">
    <property type="nucleotide sequence ID" value="NZ_AQUX01000010.1"/>
</dbReference>
<dbReference type="GO" id="GO:0005524">
    <property type="term" value="F:ATP binding"/>
    <property type="evidence" value="ECO:0007669"/>
    <property type="project" value="UniProtKB-KW"/>
</dbReference>
<evidence type="ECO:0000313" key="4">
    <source>
        <dbReference type="EMBL" id="AIT60724.1"/>
    </source>
</evidence>
<dbReference type="eggNOG" id="COG3177">
    <property type="taxonomic scope" value="Bacteria"/>
</dbReference>
<dbReference type="InterPro" id="IPR040198">
    <property type="entry name" value="Fido_containing"/>
</dbReference>